<evidence type="ECO:0000313" key="5">
    <source>
        <dbReference type="EMBL" id="KAG7334399.1"/>
    </source>
</evidence>
<dbReference type="PANTHER" id="PTHR46186:SF12">
    <property type="entry name" value="CYSTATIN C (AMYLOID ANGIOPATHY AND CEREBRAL HEMORRHAGE)-RELATED"/>
    <property type="match status" value="1"/>
</dbReference>
<dbReference type="GO" id="GO:0005615">
    <property type="term" value="C:extracellular space"/>
    <property type="evidence" value="ECO:0007669"/>
    <property type="project" value="TreeGrafter"/>
</dbReference>
<accession>A0A9D3SWM8</accession>
<evidence type="ECO:0000256" key="3">
    <source>
        <dbReference type="SAM" id="SignalP"/>
    </source>
</evidence>
<proteinExistence type="inferred from homology"/>
<dbReference type="InterPro" id="IPR046350">
    <property type="entry name" value="Cystatin_sf"/>
</dbReference>
<feature type="domain" description="Cystatin" evidence="4">
    <location>
        <begin position="20"/>
        <end position="129"/>
    </location>
</feature>
<gene>
    <name evidence="5" type="ORF">KOW79_002806</name>
</gene>
<dbReference type="GO" id="GO:0005737">
    <property type="term" value="C:cytoplasm"/>
    <property type="evidence" value="ECO:0007669"/>
    <property type="project" value="TreeGrafter"/>
</dbReference>
<feature type="chain" id="PRO_5039281573" description="Cystatin domain-containing protein" evidence="3">
    <location>
        <begin position="19"/>
        <end position="129"/>
    </location>
</feature>
<dbReference type="EMBL" id="JAHKSW010000003">
    <property type="protein sequence ID" value="KAG7334399.1"/>
    <property type="molecule type" value="Genomic_DNA"/>
</dbReference>
<dbReference type="GO" id="GO:0004869">
    <property type="term" value="F:cysteine-type endopeptidase inhibitor activity"/>
    <property type="evidence" value="ECO:0007669"/>
    <property type="project" value="InterPro"/>
</dbReference>
<keyword evidence="6" id="KW-1185">Reference proteome</keyword>
<dbReference type="InterPro" id="IPR018073">
    <property type="entry name" value="Prot_inh_cystat_CS"/>
</dbReference>
<dbReference type="PROSITE" id="PS00287">
    <property type="entry name" value="CYSTATIN"/>
    <property type="match status" value="1"/>
</dbReference>
<feature type="signal peptide" evidence="3">
    <location>
        <begin position="1"/>
        <end position="18"/>
    </location>
</feature>
<dbReference type="PANTHER" id="PTHR46186">
    <property type="entry name" value="CYSTATIN"/>
    <property type="match status" value="1"/>
</dbReference>
<sequence>MFLKVVAPLLAVFMTVTSLGLTGGPIDADVNSDDVQNALNFAVTQHNKASNDLYLSQVSKVIKAQKQVVSGVNYIFTVEMARTSCKKGGIEKVCDVHPDPNVANPRVCNLKVWNQPWTSTIRIVENTCL</sequence>
<evidence type="ECO:0000259" key="4">
    <source>
        <dbReference type="SMART" id="SM00043"/>
    </source>
</evidence>
<dbReference type="Pfam" id="PF00031">
    <property type="entry name" value="Cystatin"/>
    <property type="match status" value="1"/>
</dbReference>
<dbReference type="OrthoDB" id="1908104at2759"/>
<keyword evidence="2" id="KW-1015">Disulfide bond</keyword>
<dbReference type="GO" id="GO:0031982">
    <property type="term" value="C:vesicle"/>
    <property type="evidence" value="ECO:0007669"/>
    <property type="project" value="TreeGrafter"/>
</dbReference>
<reference evidence="5 6" key="1">
    <citation type="submission" date="2021-06" db="EMBL/GenBank/DDBJ databases">
        <title>Chromosome-level genome assembly of the red-tail catfish (Hemibagrus wyckioides).</title>
        <authorList>
            <person name="Shao F."/>
        </authorList>
    </citation>
    <scope>NUCLEOTIDE SEQUENCE [LARGE SCALE GENOMIC DNA]</scope>
    <source>
        <strain evidence="5">EC202008001</strain>
        <tissue evidence="5">Blood</tissue>
    </source>
</reference>
<keyword evidence="3" id="KW-0732">Signal</keyword>
<dbReference type="Proteomes" id="UP000824219">
    <property type="component" value="Linkage Group LG03"/>
</dbReference>
<organism evidence="5 6">
    <name type="scientific">Hemibagrus wyckioides</name>
    <dbReference type="NCBI Taxonomy" id="337641"/>
    <lineage>
        <taxon>Eukaryota</taxon>
        <taxon>Metazoa</taxon>
        <taxon>Chordata</taxon>
        <taxon>Craniata</taxon>
        <taxon>Vertebrata</taxon>
        <taxon>Euteleostomi</taxon>
        <taxon>Actinopterygii</taxon>
        <taxon>Neopterygii</taxon>
        <taxon>Teleostei</taxon>
        <taxon>Ostariophysi</taxon>
        <taxon>Siluriformes</taxon>
        <taxon>Bagridae</taxon>
        <taxon>Hemibagrus</taxon>
    </lineage>
</organism>
<dbReference type="CDD" id="cd00042">
    <property type="entry name" value="CY"/>
    <property type="match status" value="1"/>
</dbReference>
<comment type="caution">
    <text evidence="5">The sequence shown here is derived from an EMBL/GenBank/DDBJ whole genome shotgun (WGS) entry which is preliminary data.</text>
</comment>
<dbReference type="AlphaFoldDB" id="A0A9D3SWM8"/>
<evidence type="ECO:0000256" key="2">
    <source>
        <dbReference type="ARBA" id="ARBA00023157"/>
    </source>
</evidence>
<dbReference type="InterPro" id="IPR000010">
    <property type="entry name" value="Cystatin_dom"/>
</dbReference>
<dbReference type="Gene3D" id="3.10.450.10">
    <property type="match status" value="1"/>
</dbReference>
<dbReference type="SMART" id="SM00043">
    <property type="entry name" value="CY"/>
    <property type="match status" value="1"/>
</dbReference>
<dbReference type="FunFam" id="3.10.450.10:FF:000004">
    <property type="entry name" value="Cystatin C"/>
    <property type="match status" value="1"/>
</dbReference>
<evidence type="ECO:0000256" key="1">
    <source>
        <dbReference type="ARBA" id="ARBA00009403"/>
    </source>
</evidence>
<name>A0A9D3SWM8_9TELE</name>
<protein>
    <recommendedName>
        <fullName evidence="4">Cystatin domain-containing protein</fullName>
    </recommendedName>
</protein>
<comment type="similarity">
    <text evidence="1">Belongs to the cystatin family.</text>
</comment>
<dbReference type="SUPFAM" id="SSF54403">
    <property type="entry name" value="Cystatin/monellin"/>
    <property type="match status" value="1"/>
</dbReference>
<evidence type="ECO:0000313" key="6">
    <source>
        <dbReference type="Proteomes" id="UP000824219"/>
    </source>
</evidence>